<sequence length="181" mass="19963">MRSNTSLPFVVCILVSLLRLVAASPLIVGGASPGTGPITALSHSNFEKRAGDPKKHWQLLAAGFFFDEQGGVLTFGSEHSYTKVEGKVEYKPLTKGQTITPLSFKVLVYPLDEAKTLTEVTEETGGTEWVVEALDSLMKRHNWLIDKYHLKQVKKLTSIEDKVNKVRQSIEDASNHVSAKP</sequence>
<evidence type="ECO:0000313" key="2">
    <source>
        <dbReference type="EMBL" id="KAJ3997126.1"/>
    </source>
</evidence>
<keyword evidence="3" id="KW-1185">Reference proteome</keyword>
<protein>
    <submittedName>
        <fullName evidence="2">Uncharacterized protein</fullName>
    </submittedName>
</protein>
<feature type="signal peptide" evidence="1">
    <location>
        <begin position="1"/>
        <end position="23"/>
    </location>
</feature>
<evidence type="ECO:0000256" key="1">
    <source>
        <dbReference type="SAM" id="SignalP"/>
    </source>
</evidence>
<name>A0ABQ8QF39_9AGAR</name>
<accession>A0ABQ8QF39</accession>
<dbReference type="EMBL" id="MU790591">
    <property type="protein sequence ID" value="KAJ3997126.1"/>
    <property type="molecule type" value="Genomic_DNA"/>
</dbReference>
<keyword evidence="1" id="KW-0732">Signal</keyword>
<dbReference type="Proteomes" id="UP001163828">
    <property type="component" value="Unassembled WGS sequence"/>
</dbReference>
<gene>
    <name evidence="2" type="ORF">F5050DRAFT_1807113</name>
</gene>
<comment type="caution">
    <text evidence="2">The sequence shown here is derived from an EMBL/GenBank/DDBJ whole genome shotgun (WGS) entry which is preliminary data.</text>
</comment>
<proteinExistence type="predicted"/>
<feature type="chain" id="PRO_5045751405" evidence="1">
    <location>
        <begin position="24"/>
        <end position="181"/>
    </location>
</feature>
<evidence type="ECO:0000313" key="3">
    <source>
        <dbReference type="Proteomes" id="UP001163828"/>
    </source>
</evidence>
<reference evidence="2" key="1">
    <citation type="submission" date="2022-08" db="EMBL/GenBank/DDBJ databases">
        <authorList>
            <consortium name="DOE Joint Genome Institute"/>
            <person name="Min B."/>
            <person name="Riley R."/>
            <person name="Sierra-Patev S."/>
            <person name="Naranjo-Ortiz M."/>
            <person name="Looney B."/>
            <person name="Konkel Z."/>
            <person name="Slot J.C."/>
            <person name="Sakamoto Y."/>
            <person name="Steenwyk J.L."/>
            <person name="Rokas A."/>
            <person name="Carro J."/>
            <person name="Camarero S."/>
            <person name="Ferreira P."/>
            <person name="Molpeceres G."/>
            <person name="Ruiz-Duenas F.J."/>
            <person name="Serrano A."/>
            <person name="Henrissat B."/>
            <person name="Drula E."/>
            <person name="Hughes K.W."/>
            <person name="Mata J.L."/>
            <person name="Ishikawa N.K."/>
            <person name="Vargas-Isla R."/>
            <person name="Ushijima S."/>
            <person name="Smith C.A."/>
            <person name="Ahrendt S."/>
            <person name="Andreopoulos W."/>
            <person name="He G."/>
            <person name="Labutti K."/>
            <person name="Lipzen A."/>
            <person name="Ng V."/>
            <person name="Sandor L."/>
            <person name="Barry K."/>
            <person name="Martinez A.T."/>
            <person name="Xiao Y."/>
            <person name="Gibbons J.G."/>
            <person name="Terashima K."/>
            <person name="Hibbett D.S."/>
            <person name="Grigoriev I.V."/>
        </authorList>
    </citation>
    <scope>NUCLEOTIDE SEQUENCE</scope>
    <source>
        <strain evidence="2">TFB10827</strain>
    </source>
</reference>
<organism evidence="2 3">
    <name type="scientific">Lentinula boryana</name>
    <dbReference type="NCBI Taxonomy" id="40481"/>
    <lineage>
        <taxon>Eukaryota</taxon>
        <taxon>Fungi</taxon>
        <taxon>Dikarya</taxon>
        <taxon>Basidiomycota</taxon>
        <taxon>Agaricomycotina</taxon>
        <taxon>Agaricomycetes</taxon>
        <taxon>Agaricomycetidae</taxon>
        <taxon>Agaricales</taxon>
        <taxon>Marasmiineae</taxon>
        <taxon>Omphalotaceae</taxon>
        <taxon>Lentinula</taxon>
    </lineage>
</organism>